<evidence type="ECO:0000256" key="7">
    <source>
        <dbReference type="SAM" id="MobiDB-lite"/>
    </source>
</evidence>
<feature type="region of interest" description="Disordered" evidence="7">
    <location>
        <begin position="967"/>
        <end position="1021"/>
    </location>
</feature>
<sequence>MDASSKDSEPLETKESAFNAENTSFILGNGKLVTPQKHSAEVTPNRCTSDTFKSPLNFSTVTVEQLGITPESFVKNSSGKSSSYLKKARRRSTVGVRGSPETNHLIRFIAQQRSLKNASSTRNSPFQGSPVLYRNVHSLREQISAFQSAFHSIKENEKMTDGSEFPEEEGVFKTMGSTKKASLGECQLSEFPAKLTSKRRRLSSLRGSDGNLRGAWSQDTQHCCLSPQMERVLSKPLQLSLRKSSESGLMPQSGCSVEESTLLSELTEASSGIQITDSAEGTGSSDAVSFDKLTELSGDRAPDARSLVTPLGQRDIPSSETVVLRSVLKKPSAKLCLESLQEHRDNLSDDGILPSLISNLANCCREQKEEGQENCKVPAFLNMRKRKRVTFGEDLSPEVFDESLPANTPLRKGETPVRKRELSSLSPLLLDQSQVPERLPQPNFDDKGENLVSVQSENIEPLQVSFAVLSLGKSSISETLSGTDAFASSNNHEKIASHKAGRATRTSNRRSQLISFSEESVCNLFNTEAQPRKEKKINRRKSQESKGTERAQPRKNQVLKGCRKKKAKGKKKSVAKSLYGERDIASKKPLLSPIPELPEVSEMTPSVPGVPRMCSGNDFNSNGELEEVKLPKGKNLLPQNPEDLQLIHGFNKYNGSEFCCSYMKCSSSLINAPFDQDSSTNVIEIDENRSIPKAAIKLESENELKSETESKNRHISCASVTETPPIVSDIPKLDFTLQSQELSTAGQNVENLFQIFKISEDINSKCEKQDSFSGIPEGKLQIKCLMPDSQKECDYSEDLLIDNIKESTTPGADGGGSFTECSKGVGYRERKHRRSTVGCSDGQYSYPEKMRNPKASSGVSSSVGISLENSELYKDLSDAIEQTFQRTKSETKVRRSTRLQKGLESEGLVWISLPAPPASCTSQRSKRRTIGTFDSLGFESLSSRQNPCELPTTSGQENREGFAAAAAASPASLPGRRRKSFCTSTLADTKNTTQSKGYKRRTFLHQKGEKALQATLRESDQ</sequence>
<evidence type="ECO:0000256" key="3">
    <source>
        <dbReference type="ARBA" id="ARBA00022553"/>
    </source>
</evidence>
<evidence type="ECO:0000313" key="9">
    <source>
        <dbReference type="Ensembl" id="ENSSSCP00000010307.6"/>
    </source>
</evidence>
<feature type="compositionally biased region" description="Basic residues" evidence="7">
    <location>
        <begin position="561"/>
        <end position="574"/>
    </location>
</feature>
<dbReference type="InterPro" id="IPR029334">
    <property type="entry name" value="PP1-bd"/>
</dbReference>
<feature type="compositionally biased region" description="Basic and acidic residues" evidence="7">
    <location>
        <begin position="1"/>
        <end position="15"/>
    </location>
</feature>
<dbReference type="GO" id="GO:0005829">
    <property type="term" value="C:cytosol"/>
    <property type="evidence" value="ECO:0007669"/>
    <property type="project" value="Ensembl"/>
</dbReference>
<dbReference type="PANTHER" id="PTHR21603:SF16">
    <property type="entry name" value="CELL DIVISION CYCLE-ASSOCIATED PROTEIN 2"/>
    <property type="match status" value="1"/>
</dbReference>
<feature type="compositionally biased region" description="Polar residues" evidence="7">
    <location>
        <begin position="981"/>
        <end position="996"/>
    </location>
</feature>
<comment type="subcellular location">
    <subcellularLocation>
        <location evidence="1">Nucleus</location>
    </subcellularLocation>
</comment>
<dbReference type="GeneTree" id="ENSGT00940000154352"/>
<accession>F1RJU0</accession>
<dbReference type="GO" id="GO:0005654">
    <property type="term" value="C:nucleoplasm"/>
    <property type="evidence" value="ECO:0007669"/>
    <property type="project" value="Ensembl"/>
</dbReference>
<keyword evidence="5" id="KW-0539">Nucleus</keyword>
<dbReference type="Pfam" id="PF15276">
    <property type="entry name" value="PP1_bind"/>
    <property type="match status" value="1"/>
</dbReference>
<dbReference type="eggNOG" id="ENOG502S079">
    <property type="taxonomic scope" value="Eukaryota"/>
</dbReference>
<reference evidence="10" key="1">
    <citation type="submission" date="2009-11" db="EMBL/GenBank/DDBJ databases">
        <authorList>
            <consortium name="Porcine genome sequencing project"/>
        </authorList>
    </citation>
    <scope>NUCLEOTIDE SEQUENCE [LARGE SCALE GENOMIC DNA]</scope>
    <source>
        <strain evidence="10">Duroc</strain>
    </source>
</reference>
<dbReference type="PaxDb" id="9823-ENSSSCP00000010307"/>
<dbReference type="Ensembl" id="ENSSSCT00000010583.6">
    <property type="protein sequence ID" value="ENSSSCP00000010307.6"/>
    <property type="gene ID" value="ENSSSCG00000009653.5"/>
</dbReference>
<gene>
    <name evidence="9 11" type="primary">CDCA2</name>
</gene>
<feature type="compositionally biased region" description="Basic and acidic residues" evidence="7">
    <location>
        <begin position="541"/>
        <end position="552"/>
    </location>
</feature>
<proteinExistence type="predicted"/>
<reference evidence="9" key="2">
    <citation type="journal article" date="2020" name="Gigascience">
        <title>An improved pig reference genome sequence to enable pig genetics and genomics research.</title>
        <authorList>
            <person name="Warr A."/>
            <person name="Affara N."/>
            <person name="Aken B."/>
            <person name="Beiki H."/>
            <person name="Bickhart D.M."/>
            <person name="Billis K."/>
            <person name="Chow W."/>
            <person name="Eory L."/>
            <person name="Finlayson H.A."/>
            <person name="Flicek P."/>
            <person name="Giron C.G."/>
            <person name="Griffin D.K."/>
            <person name="Hall R."/>
            <person name="Hannum G."/>
            <person name="Hourlier T."/>
            <person name="Howe K."/>
            <person name="Hume D.A."/>
            <person name="Izuogu O."/>
            <person name="Kim K."/>
            <person name="Koren S."/>
            <person name="Liu H."/>
            <person name="Manchanda N."/>
            <person name="Martin F.J."/>
            <person name="Nonneman D.J."/>
            <person name="O'Connor R.E."/>
            <person name="Phillippy A.M."/>
            <person name="Rohrer G.A."/>
            <person name="Rosen B.D."/>
            <person name="Rund L.A."/>
            <person name="Sargent C.A."/>
            <person name="Schook L.B."/>
            <person name="Schroeder S.G."/>
            <person name="Schwartz A.S."/>
            <person name="Skinner B.M."/>
            <person name="Talbot R."/>
            <person name="Tseng E."/>
            <person name="Tuggle C.K."/>
            <person name="Watson M."/>
            <person name="Smith T.P.L."/>
            <person name="Archibald A.L."/>
        </authorList>
    </citation>
    <scope>NUCLEOTIDE SEQUENCE [LARGE SCALE GENOMIC DNA]</scope>
    <source>
        <strain evidence="9">Duroc</strain>
    </source>
</reference>
<keyword evidence="6" id="KW-0131">Cell cycle</keyword>
<keyword evidence="3" id="KW-0597">Phosphoprotein</keyword>
<feature type="region of interest" description="Disordered" evidence="7">
    <location>
        <begin position="1"/>
        <end position="20"/>
    </location>
</feature>
<feature type="domain" description="PP1-binding" evidence="8">
    <location>
        <begin position="385"/>
        <end position="446"/>
    </location>
</feature>
<evidence type="ECO:0000256" key="2">
    <source>
        <dbReference type="ARBA" id="ARBA00022499"/>
    </source>
</evidence>
<keyword evidence="10" id="KW-1185">Reference proteome</keyword>
<dbReference type="GO" id="GO:0005694">
    <property type="term" value="C:chromosome"/>
    <property type="evidence" value="ECO:0000318"/>
    <property type="project" value="GO_Central"/>
</dbReference>
<evidence type="ECO:0000313" key="11">
    <source>
        <dbReference type="VGNC" id="VGNC:86465"/>
    </source>
</evidence>
<name>F1RJU0_PIG</name>
<dbReference type="PANTHER" id="PTHR21603">
    <property type="entry name" value="ANTIGEN KI-67-LIKE PROTEIN"/>
    <property type="match status" value="1"/>
</dbReference>
<evidence type="ECO:0000313" key="10">
    <source>
        <dbReference type="Proteomes" id="UP000008227"/>
    </source>
</evidence>
<dbReference type="STRING" id="9823.ENSSSCP00000010307"/>
<dbReference type="GO" id="GO:0019888">
    <property type="term" value="F:protein phosphatase regulator activity"/>
    <property type="evidence" value="ECO:0007669"/>
    <property type="project" value="Ensembl"/>
</dbReference>
<dbReference type="InParanoid" id="F1RJU0"/>
<dbReference type="Proteomes" id="UP000008227">
    <property type="component" value="Chromosome 14"/>
</dbReference>
<feature type="region of interest" description="Disordered" evidence="7">
    <location>
        <begin position="491"/>
        <end position="510"/>
    </location>
</feature>
<dbReference type="Bgee" id="ENSSSCG00000009653">
    <property type="expression patterns" value="Expressed in testis and 26 other cell types or tissues"/>
</dbReference>
<dbReference type="FunCoup" id="F1RJU0">
    <property type="interactions" value="485"/>
</dbReference>
<evidence type="ECO:0000256" key="4">
    <source>
        <dbReference type="ARBA" id="ARBA00022843"/>
    </source>
</evidence>
<dbReference type="AlphaFoldDB" id="F1RJU0"/>
<dbReference type="VGNC" id="VGNC:86465">
    <property type="gene designation" value="CDCA2"/>
</dbReference>
<keyword evidence="2" id="KW-1017">Isopeptide bond</keyword>
<evidence type="ECO:0000256" key="1">
    <source>
        <dbReference type="ARBA" id="ARBA00004123"/>
    </source>
</evidence>
<evidence type="ECO:0000256" key="5">
    <source>
        <dbReference type="ARBA" id="ARBA00023242"/>
    </source>
</evidence>
<feature type="region of interest" description="Disordered" evidence="7">
    <location>
        <begin position="832"/>
        <end position="861"/>
    </location>
</feature>
<organism evidence="9 10">
    <name type="scientific">Sus scrofa</name>
    <name type="common">Pig</name>
    <dbReference type="NCBI Taxonomy" id="9823"/>
    <lineage>
        <taxon>Eukaryota</taxon>
        <taxon>Metazoa</taxon>
        <taxon>Chordata</taxon>
        <taxon>Craniata</taxon>
        <taxon>Vertebrata</taxon>
        <taxon>Euteleostomi</taxon>
        <taxon>Mammalia</taxon>
        <taxon>Eutheria</taxon>
        <taxon>Laurasiatheria</taxon>
        <taxon>Artiodactyla</taxon>
        <taxon>Suina</taxon>
        <taxon>Suidae</taxon>
        <taxon>Sus</taxon>
    </lineage>
</organism>
<evidence type="ECO:0000259" key="8">
    <source>
        <dbReference type="Pfam" id="PF15276"/>
    </source>
</evidence>
<keyword evidence="4" id="KW-0832">Ubl conjugation</keyword>
<dbReference type="GO" id="GO:0005634">
    <property type="term" value="C:nucleus"/>
    <property type="evidence" value="ECO:0000318"/>
    <property type="project" value="GO_Central"/>
</dbReference>
<evidence type="ECO:0000256" key="6">
    <source>
        <dbReference type="ARBA" id="ARBA00023306"/>
    </source>
</evidence>
<dbReference type="HOGENOM" id="CLU_011968_0_0_1"/>
<reference evidence="9" key="4">
    <citation type="submission" date="2025-09" db="UniProtKB">
        <authorList>
            <consortium name="Ensembl"/>
        </authorList>
    </citation>
    <scope>IDENTIFICATION</scope>
</reference>
<protein>
    <submittedName>
        <fullName evidence="9">Cell division cycle associated 2</fullName>
    </submittedName>
</protein>
<dbReference type="GO" id="GO:0007088">
    <property type="term" value="P:regulation of mitotic nuclear division"/>
    <property type="evidence" value="ECO:0000318"/>
    <property type="project" value="GO_Central"/>
</dbReference>
<feature type="region of interest" description="Disordered" evidence="7">
    <location>
        <begin position="400"/>
        <end position="419"/>
    </location>
</feature>
<feature type="region of interest" description="Disordered" evidence="7">
    <location>
        <begin position="527"/>
        <end position="576"/>
    </location>
</feature>
<reference evidence="9" key="3">
    <citation type="submission" date="2025-08" db="UniProtKB">
        <authorList>
            <consortium name="Ensembl"/>
        </authorList>
    </citation>
    <scope>IDENTIFICATION</scope>
</reference>